<evidence type="ECO:0000259" key="1">
    <source>
        <dbReference type="SMART" id="SM00579"/>
    </source>
</evidence>
<organism evidence="2 3">
    <name type="scientific">Camelina sativa</name>
    <name type="common">False flax</name>
    <name type="synonym">Myagrum sativum</name>
    <dbReference type="NCBI Taxonomy" id="90675"/>
    <lineage>
        <taxon>Eukaryota</taxon>
        <taxon>Viridiplantae</taxon>
        <taxon>Streptophyta</taxon>
        <taxon>Embryophyta</taxon>
        <taxon>Tracheophyta</taxon>
        <taxon>Spermatophyta</taxon>
        <taxon>Magnoliopsida</taxon>
        <taxon>eudicotyledons</taxon>
        <taxon>Gunneridae</taxon>
        <taxon>Pentapetalae</taxon>
        <taxon>rosids</taxon>
        <taxon>malvids</taxon>
        <taxon>Brassicales</taxon>
        <taxon>Brassicaceae</taxon>
        <taxon>Camelineae</taxon>
        <taxon>Camelina</taxon>
    </lineage>
</organism>
<dbReference type="SUPFAM" id="SSF52047">
    <property type="entry name" value="RNI-like"/>
    <property type="match status" value="1"/>
</dbReference>
<dbReference type="InterPro" id="IPR006566">
    <property type="entry name" value="FBD"/>
</dbReference>
<dbReference type="InterPro" id="IPR055294">
    <property type="entry name" value="FBL60-like"/>
</dbReference>
<dbReference type="RefSeq" id="XP_010480591.2">
    <property type="nucleotide sequence ID" value="XM_010482289.2"/>
</dbReference>
<evidence type="ECO:0000313" key="3">
    <source>
        <dbReference type="RefSeq" id="XP_010480591.2"/>
    </source>
</evidence>
<dbReference type="SMART" id="SM00579">
    <property type="entry name" value="FBD"/>
    <property type="match status" value="1"/>
</dbReference>
<dbReference type="PANTHER" id="PTHR31293:SF23">
    <property type="entry name" value="F-BOX DOMAIN-CONTAINING PROTEIN"/>
    <property type="match status" value="1"/>
</dbReference>
<gene>
    <name evidence="3" type="primary">LOC104759348</name>
</gene>
<dbReference type="Proteomes" id="UP000694864">
    <property type="component" value="Chromosome 17"/>
</dbReference>
<reference evidence="2" key="1">
    <citation type="journal article" date="2014" name="Nat. Commun.">
        <title>The emerging biofuel crop Camelina sativa retains a highly undifferentiated hexaploid genome structure.</title>
        <authorList>
            <person name="Kagale S."/>
            <person name="Koh C."/>
            <person name="Nixon J."/>
            <person name="Bollina V."/>
            <person name="Clarke W.E."/>
            <person name="Tuteja R."/>
            <person name="Spillane C."/>
            <person name="Robinson S.J."/>
            <person name="Links M.G."/>
            <person name="Clarke C."/>
            <person name="Higgins E.E."/>
            <person name="Huebert T."/>
            <person name="Sharpe A.G."/>
            <person name="Parkin I.A."/>
        </authorList>
    </citation>
    <scope>NUCLEOTIDE SEQUENCE [LARGE SCALE GENOMIC DNA]</scope>
    <source>
        <strain evidence="2">cv. DH55</strain>
    </source>
</reference>
<accession>A0ABM0X4N2</accession>
<feature type="domain" description="FBD" evidence="1">
    <location>
        <begin position="213"/>
        <end position="293"/>
    </location>
</feature>
<name>A0ABM0X4N2_CAMSA</name>
<proteinExistence type="predicted"/>
<dbReference type="PANTHER" id="PTHR31293">
    <property type="entry name" value="RNI-LIKE SUPERFAMILY PROTEIN"/>
    <property type="match status" value="1"/>
</dbReference>
<reference evidence="3" key="2">
    <citation type="submission" date="2025-08" db="UniProtKB">
        <authorList>
            <consortium name="RefSeq"/>
        </authorList>
    </citation>
    <scope>IDENTIFICATION</scope>
    <source>
        <tissue evidence="3">Leaf</tissue>
    </source>
</reference>
<evidence type="ECO:0000313" key="2">
    <source>
        <dbReference type="Proteomes" id="UP000694864"/>
    </source>
</evidence>
<sequence>MTTTADIGEANAGRKRFSSFSVLEELFLHYPDNGGPPAWNGKALNPSIRRLTIIQDFPDYPEAQDHVWVNTPSLVYLDYSVHVSGCYEANLGSLVEARLDLQPWEKLVDDDLGDVTSLVAMISNVKTLHLSSDSLEVLHSLCQSMPVFHNLLTLSFESDKERGWQVVPLLLNSSPNLETLVIKGLVHKVTSRCGDVCLCIPKKKSKKVEEGVCSLTTCQVKVLNISGYRGTCSEQKQMIHFLGNLKCLETVKVGVKVDHGEDNDTNDIYTYLRITNALMKLSTVSSNCRIHIL</sequence>
<dbReference type="GeneID" id="104759348"/>
<keyword evidence="2" id="KW-1185">Reference proteome</keyword>
<protein>
    <submittedName>
        <fullName evidence="3">F-box protein At1g21990</fullName>
    </submittedName>
</protein>